<comment type="catalytic activity">
    <reaction evidence="5">
        <text>a 3-demethylubiquinol + S-adenosyl-L-methionine = a ubiquinol + S-adenosyl-L-homocysteine + H(+)</text>
        <dbReference type="Rhea" id="RHEA:44380"/>
        <dbReference type="Rhea" id="RHEA-COMP:9566"/>
        <dbReference type="Rhea" id="RHEA-COMP:10914"/>
        <dbReference type="ChEBI" id="CHEBI:15378"/>
        <dbReference type="ChEBI" id="CHEBI:17976"/>
        <dbReference type="ChEBI" id="CHEBI:57856"/>
        <dbReference type="ChEBI" id="CHEBI:59789"/>
        <dbReference type="ChEBI" id="CHEBI:84422"/>
        <dbReference type="EC" id="2.1.1.64"/>
    </reaction>
</comment>
<evidence type="ECO:0000256" key="5">
    <source>
        <dbReference type="HAMAP-Rule" id="MF_00472"/>
    </source>
</evidence>
<dbReference type="HAMAP" id="MF_00472">
    <property type="entry name" value="UbiG"/>
    <property type="match status" value="1"/>
</dbReference>
<dbReference type="EC" id="2.1.1.64" evidence="5"/>
<evidence type="ECO:0000313" key="6">
    <source>
        <dbReference type="EMBL" id="MBT2185435.1"/>
    </source>
</evidence>
<dbReference type="PANTHER" id="PTHR43464">
    <property type="entry name" value="METHYLTRANSFERASE"/>
    <property type="match status" value="1"/>
</dbReference>
<feature type="binding site" evidence="5">
    <location>
        <position position="135"/>
    </location>
    <ligand>
        <name>S-adenosyl-L-methionine</name>
        <dbReference type="ChEBI" id="CHEBI:59789"/>
    </ligand>
</feature>
<dbReference type="PANTHER" id="PTHR43464:SF19">
    <property type="entry name" value="UBIQUINONE BIOSYNTHESIS O-METHYLTRANSFERASE, MITOCHONDRIAL"/>
    <property type="match status" value="1"/>
</dbReference>
<feature type="binding site" evidence="5">
    <location>
        <position position="94"/>
    </location>
    <ligand>
        <name>S-adenosyl-L-methionine</name>
        <dbReference type="ChEBI" id="CHEBI:59789"/>
    </ligand>
</feature>
<comment type="pathway">
    <text evidence="5">Cofactor biosynthesis; ubiquinone biosynthesis.</text>
</comment>
<dbReference type="RefSeq" id="WP_214621191.1">
    <property type="nucleotide sequence ID" value="NZ_JAHGAW010000001.1"/>
</dbReference>
<dbReference type="Gene3D" id="3.40.50.150">
    <property type="entry name" value="Vaccinia Virus protein VP39"/>
    <property type="match status" value="1"/>
</dbReference>
<dbReference type="InterPro" id="IPR020557">
    <property type="entry name" value="Fumarate_lyase_CS"/>
</dbReference>
<comment type="function">
    <text evidence="5">O-methyltransferase that catalyzes the 2 O-methylation steps in the ubiquinone biosynthetic pathway.</text>
</comment>
<dbReference type="AlphaFoldDB" id="A0A9X1D9K5"/>
<sequence length="254" mass="27118">MASEPGTGTIDPKEAAHFGAQAADWWDPHGSSAMLHKLNPVRLRYIREAIDRHWDGDPGALKPLAGKRALDIGCGAGLVAEPLCRLGADVTAIDAAPENIDVASAHAVRMGLPIDYRACGVEALHDAPFDLITALEVLEHVTDPALFIGAVARLLRPDGLLILSTPNRTSKSKLLVITLAEGFGQVPRGTHDWHKFLTPDETANLLGDTGLTVTDTTGIVADPRYGFTLSRDLAVNYILSARKSIGETEPTPAR</sequence>
<keyword evidence="1 5" id="KW-0489">Methyltransferase</keyword>
<evidence type="ECO:0000313" key="7">
    <source>
        <dbReference type="Proteomes" id="UP001138757"/>
    </source>
</evidence>
<dbReference type="InterPro" id="IPR010233">
    <property type="entry name" value="UbiG_MeTrfase"/>
</dbReference>
<evidence type="ECO:0000256" key="4">
    <source>
        <dbReference type="ARBA" id="ARBA00022691"/>
    </source>
</evidence>
<dbReference type="InterPro" id="IPR029063">
    <property type="entry name" value="SAM-dependent_MTases_sf"/>
</dbReference>
<gene>
    <name evidence="5 6" type="primary">ubiG</name>
    <name evidence="6" type="ORF">KK488_00550</name>
</gene>
<dbReference type="GO" id="GO:0010420">
    <property type="term" value="F:polyprenyldihydroxybenzoate methyltransferase activity"/>
    <property type="evidence" value="ECO:0007669"/>
    <property type="project" value="InterPro"/>
</dbReference>
<dbReference type="GO" id="GO:0016829">
    <property type="term" value="F:lyase activity"/>
    <property type="evidence" value="ECO:0007669"/>
    <property type="project" value="UniProtKB-ARBA"/>
</dbReference>
<feature type="binding site" evidence="5">
    <location>
        <position position="73"/>
    </location>
    <ligand>
        <name>S-adenosyl-L-methionine</name>
        <dbReference type="ChEBI" id="CHEBI:59789"/>
    </ligand>
</feature>
<protein>
    <recommendedName>
        <fullName evidence="5">Ubiquinone biosynthesis O-methyltransferase</fullName>
    </recommendedName>
    <alternativeName>
        <fullName evidence="5">2-polyprenyl-6-hydroxyphenol methylase</fullName>
        <ecNumber evidence="5">2.1.1.222</ecNumber>
    </alternativeName>
    <alternativeName>
        <fullName evidence="5">3-demethylubiquinone 3-O-methyltransferase</fullName>
        <ecNumber evidence="5">2.1.1.64</ecNumber>
    </alternativeName>
</protein>
<comment type="similarity">
    <text evidence="5">Belongs to the methyltransferase superfamily. UbiG/COQ3 family.</text>
</comment>
<reference evidence="6" key="1">
    <citation type="submission" date="2021-05" db="EMBL/GenBank/DDBJ databases">
        <title>Genome of Sphingobium sp. strain.</title>
        <authorList>
            <person name="Fan R."/>
        </authorList>
    </citation>
    <scope>NUCLEOTIDE SEQUENCE</scope>
    <source>
        <strain evidence="6">H33</strain>
    </source>
</reference>
<keyword evidence="3 5" id="KW-0831">Ubiquinone biosynthesis</keyword>
<dbReference type="GO" id="GO:0032259">
    <property type="term" value="P:methylation"/>
    <property type="evidence" value="ECO:0007669"/>
    <property type="project" value="UniProtKB-KW"/>
</dbReference>
<dbReference type="SUPFAM" id="SSF53335">
    <property type="entry name" value="S-adenosyl-L-methionine-dependent methyltransferases"/>
    <property type="match status" value="1"/>
</dbReference>
<dbReference type="GO" id="GO:0102208">
    <property type="term" value="F:2-polyprenyl-6-hydroxyphenol methylase activity"/>
    <property type="evidence" value="ECO:0007669"/>
    <property type="project" value="UniProtKB-EC"/>
</dbReference>
<dbReference type="PROSITE" id="PS00163">
    <property type="entry name" value="FUMARATE_LYASES"/>
    <property type="match status" value="1"/>
</dbReference>
<dbReference type="GO" id="GO:0061542">
    <property type="term" value="F:3-demethylubiquinol 3-O-methyltransferase activity"/>
    <property type="evidence" value="ECO:0007669"/>
    <property type="project" value="UniProtKB-UniRule"/>
</dbReference>
<accession>A0A9X1D9K5</accession>
<organism evidence="6 7">
    <name type="scientific">Sphingobium nicotianae</name>
    <dbReference type="NCBI Taxonomy" id="2782607"/>
    <lineage>
        <taxon>Bacteria</taxon>
        <taxon>Pseudomonadati</taxon>
        <taxon>Pseudomonadota</taxon>
        <taxon>Alphaproteobacteria</taxon>
        <taxon>Sphingomonadales</taxon>
        <taxon>Sphingomonadaceae</taxon>
        <taxon>Sphingobium</taxon>
    </lineage>
</organism>
<dbReference type="NCBIfam" id="TIGR01983">
    <property type="entry name" value="UbiG"/>
    <property type="match status" value="1"/>
</dbReference>
<dbReference type="EC" id="2.1.1.222" evidence="5"/>
<dbReference type="Pfam" id="PF13489">
    <property type="entry name" value="Methyltransf_23"/>
    <property type="match status" value="1"/>
</dbReference>
<evidence type="ECO:0000256" key="3">
    <source>
        <dbReference type="ARBA" id="ARBA00022688"/>
    </source>
</evidence>
<feature type="binding site" evidence="5">
    <location>
        <position position="42"/>
    </location>
    <ligand>
        <name>S-adenosyl-L-methionine</name>
        <dbReference type="ChEBI" id="CHEBI:59789"/>
    </ligand>
</feature>
<name>A0A9X1D9K5_9SPHN</name>
<dbReference type="Proteomes" id="UP001138757">
    <property type="component" value="Unassembled WGS sequence"/>
</dbReference>
<dbReference type="CDD" id="cd02440">
    <property type="entry name" value="AdoMet_MTases"/>
    <property type="match status" value="1"/>
</dbReference>
<keyword evidence="4 5" id="KW-0949">S-adenosyl-L-methionine</keyword>
<comment type="catalytic activity">
    <reaction evidence="5">
        <text>a 3-(all-trans-polyprenyl)benzene-1,2-diol + S-adenosyl-L-methionine = a 2-methoxy-6-(all-trans-polyprenyl)phenol + S-adenosyl-L-homocysteine + H(+)</text>
        <dbReference type="Rhea" id="RHEA:31411"/>
        <dbReference type="Rhea" id="RHEA-COMP:9550"/>
        <dbReference type="Rhea" id="RHEA-COMP:9551"/>
        <dbReference type="ChEBI" id="CHEBI:15378"/>
        <dbReference type="ChEBI" id="CHEBI:57856"/>
        <dbReference type="ChEBI" id="CHEBI:59789"/>
        <dbReference type="ChEBI" id="CHEBI:62729"/>
        <dbReference type="ChEBI" id="CHEBI:62731"/>
        <dbReference type="EC" id="2.1.1.222"/>
    </reaction>
</comment>
<keyword evidence="7" id="KW-1185">Reference proteome</keyword>
<keyword evidence="2 5" id="KW-0808">Transferase</keyword>
<dbReference type="EMBL" id="JAHGAW010000001">
    <property type="protein sequence ID" value="MBT2185435.1"/>
    <property type="molecule type" value="Genomic_DNA"/>
</dbReference>
<proteinExistence type="inferred from homology"/>
<evidence type="ECO:0000256" key="2">
    <source>
        <dbReference type="ARBA" id="ARBA00022679"/>
    </source>
</evidence>
<comment type="caution">
    <text evidence="6">The sequence shown here is derived from an EMBL/GenBank/DDBJ whole genome shotgun (WGS) entry which is preliminary data.</text>
</comment>
<evidence type="ECO:0000256" key="1">
    <source>
        <dbReference type="ARBA" id="ARBA00022603"/>
    </source>
</evidence>